<keyword evidence="1" id="KW-0805">Transcription regulation</keyword>
<dbReference type="Pfam" id="PF07729">
    <property type="entry name" value="FCD"/>
    <property type="match status" value="1"/>
</dbReference>
<dbReference type="Pfam" id="PF00392">
    <property type="entry name" value="GntR"/>
    <property type="match status" value="1"/>
</dbReference>
<protein>
    <submittedName>
        <fullName evidence="6">Transcriptional regulator, GntR family</fullName>
    </submittedName>
</protein>
<dbReference type="HOGENOM" id="CLU_017584_9_3_4"/>
<evidence type="ECO:0000313" key="6">
    <source>
        <dbReference type="EMBL" id="ABM56740.1"/>
    </source>
</evidence>
<dbReference type="KEGG" id="vei:Veis_0962"/>
<dbReference type="EMBL" id="CP000542">
    <property type="protein sequence ID" value="ABM56740.1"/>
    <property type="molecule type" value="Genomic_DNA"/>
</dbReference>
<dbReference type="SUPFAM" id="SSF48008">
    <property type="entry name" value="GntR ligand-binding domain-like"/>
    <property type="match status" value="1"/>
</dbReference>
<feature type="region of interest" description="Disordered" evidence="4">
    <location>
        <begin position="1"/>
        <end position="27"/>
    </location>
</feature>
<dbReference type="RefSeq" id="WP_011808753.1">
    <property type="nucleotide sequence ID" value="NC_008786.1"/>
</dbReference>
<evidence type="ECO:0000256" key="3">
    <source>
        <dbReference type="ARBA" id="ARBA00023163"/>
    </source>
</evidence>
<dbReference type="OrthoDB" id="5450856at2"/>
<evidence type="ECO:0000256" key="4">
    <source>
        <dbReference type="SAM" id="MobiDB-lite"/>
    </source>
</evidence>
<dbReference type="InterPro" id="IPR000524">
    <property type="entry name" value="Tscrpt_reg_HTH_GntR"/>
</dbReference>
<dbReference type="SMART" id="SM00345">
    <property type="entry name" value="HTH_GNTR"/>
    <property type="match status" value="1"/>
</dbReference>
<evidence type="ECO:0000256" key="1">
    <source>
        <dbReference type="ARBA" id="ARBA00023015"/>
    </source>
</evidence>
<keyword evidence="7" id="KW-1185">Reference proteome</keyword>
<name>A1WGI3_VEREI</name>
<dbReference type="InterPro" id="IPR008920">
    <property type="entry name" value="TF_FadR/GntR_C"/>
</dbReference>
<dbReference type="InterPro" id="IPR036390">
    <property type="entry name" value="WH_DNA-bd_sf"/>
</dbReference>
<evidence type="ECO:0000313" key="7">
    <source>
        <dbReference type="Proteomes" id="UP000000374"/>
    </source>
</evidence>
<gene>
    <name evidence="6" type="ordered locus">Veis_0962</name>
</gene>
<dbReference type="PROSITE" id="PS50949">
    <property type="entry name" value="HTH_GNTR"/>
    <property type="match status" value="1"/>
</dbReference>
<dbReference type="eggNOG" id="COG2186">
    <property type="taxonomic scope" value="Bacteria"/>
</dbReference>
<evidence type="ECO:0000259" key="5">
    <source>
        <dbReference type="PROSITE" id="PS50949"/>
    </source>
</evidence>
<dbReference type="SUPFAM" id="SSF46785">
    <property type="entry name" value="Winged helix' DNA-binding domain"/>
    <property type="match status" value="1"/>
</dbReference>
<dbReference type="PANTHER" id="PTHR43537">
    <property type="entry name" value="TRANSCRIPTIONAL REGULATOR, GNTR FAMILY"/>
    <property type="match status" value="1"/>
</dbReference>
<dbReference type="Proteomes" id="UP000000374">
    <property type="component" value="Chromosome"/>
</dbReference>
<dbReference type="InterPro" id="IPR011711">
    <property type="entry name" value="GntR_C"/>
</dbReference>
<accession>A1WGI3</accession>
<dbReference type="Gene3D" id="1.20.120.530">
    <property type="entry name" value="GntR ligand-binding domain-like"/>
    <property type="match status" value="1"/>
</dbReference>
<proteinExistence type="predicted"/>
<reference evidence="7" key="1">
    <citation type="submission" date="2006-12" db="EMBL/GenBank/DDBJ databases">
        <title>Complete sequence of chromosome 1 of Verminephrobacter eiseniae EF01-2.</title>
        <authorList>
            <person name="Copeland A."/>
            <person name="Lucas S."/>
            <person name="Lapidus A."/>
            <person name="Barry K."/>
            <person name="Detter J.C."/>
            <person name="Glavina del Rio T."/>
            <person name="Dalin E."/>
            <person name="Tice H."/>
            <person name="Pitluck S."/>
            <person name="Chertkov O."/>
            <person name="Brettin T."/>
            <person name="Bruce D."/>
            <person name="Han C."/>
            <person name="Tapia R."/>
            <person name="Gilna P."/>
            <person name="Schmutz J."/>
            <person name="Larimer F."/>
            <person name="Land M."/>
            <person name="Hauser L."/>
            <person name="Kyrpides N."/>
            <person name="Kim E."/>
            <person name="Stahl D."/>
            <person name="Richardson P."/>
        </authorList>
    </citation>
    <scope>NUCLEOTIDE SEQUENCE [LARGE SCALE GENOMIC DNA]</scope>
    <source>
        <strain evidence="7">EF01-2</strain>
    </source>
</reference>
<evidence type="ECO:0000256" key="2">
    <source>
        <dbReference type="ARBA" id="ARBA00023125"/>
    </source>
</evidence>
<dbReference type="GeneID" id="76459640"/>
<dbReference type="SMART" id="SM00895">
    <property type="entry name" value="FCD"/>
    <property type="match status" value="1"/>
</dbReference>
<dbReference type="AlphaFoldDB" id="A1WGI3"/>
<feature type="domain" description="HTH gntR-type" evidence="5">
    <location>
        <begin position="39"/>
        <end position="109"/>
    </location>
</feature>
<keyword evidence="2" id="KW-0238">DNA-binding</keyword>
<dbReference type="GO" id="GO:0003677">
    <property type="term" value="F:DNA binding"/>
    <property type="evidence" value="ECO:0007669"/>
    <property type="project" value="UniProtKB-KW"/>
</dbReference>
<keyword evidence="3" id="KW-0804">Transcription</keyword>
<dbReference type="GO" id="GO:0003700">
    <property type="term" value="F:DNA-binding transcription factor activity"/>
    <property type="evidence" value="ECO:0007669"/>
    <property type="project" value="InterPro"/>
</dbReference>
<sequence length="270" mass="30120">MKSNHPGRQDDENTGASPEKIDGTEEPRLRWHFHPIANARAHEDVVEQIIFSILSGAYSADDRLPSVEQLAQAMNVSKPVIGEALKVLIKAKIVRVQRGRSGGLFVLTNNVPDGVLALTAQLRHVSLSEIIEARHPVELQLALLAAERATQADFAALRSCIDQLRGHRHSDLSIRIRYDHMFHYTLGRIARSSALALFQHQILEQIFLRMPDYFLYEENPDTVITLHEGTLAAIRSRSPEKIRAAIAEHMSALENVVTSSGGRPRSLNKP</sequence>
<dbReference type="CDD" id="cd07377">
    <property type="entry name" value="WHTH_GntR"/>
    <property type="match status" value="1"/>
</dbReference>
<dbReference type="InterPro" id="IPR036388">
    <property type="entry name" value="WH-like_DNA-bd_sf"/>
</dbReference>
<dbReference type="STRING" id="391735.Veis_0962"/>
<dbReference type="PANTHER" id="PTHR43537:SF5">
    <property type="entry name" value="UXU OPERON TRANSCRIPTIONAL REGULATOR"/>
    <property type="match status" value="1"/>
</dbReference>
<dbReference type="Gene3D" id="1.10.10.10">
    <property type="entry name" value="Winged helix-like DNA-binding domain superfamily/Winged helix DNA-binding domain"/>
    <property type="match status" value="1"/>
</dbReference>
<organism evidence="6 7">
    <name type="scientific">Verminephrobacter eiseniae (strain EF01-2)</name>
    <dbReference type="NCBI Taxonomy" id="391735"/>
    <lineage>
        <taxon>Bacteria</taxon>
        <taxon>Pseudomonadati</taxon>
        <taxon>Pseudomonadota</taxon>
        <taxon>Betaproteobacteria</taxon>
        <taxon>Burkholderiales</taxon>
        <taxon>Comamonadaceae</taxon>
        <taxon>Verminephrobacter</taxon>
    </lineage>
</organism>